<keyword evidence="2" id="KW-1185">Reference proteome</keyword>
<accession>A0ABY1VGI6</accession>
<reference evidence="1 2" key="1">
    <citation type="submission" date="2018-01" db="EMBL/GenBank/DDBJ databases">
        <authorList>
            <person name="Clerissi C."/>
        </authorList>
    </citation>
    <scope>NUCLEOTIDE SEQUENCE [LARGE SCALE GENOMIC DNA]</scope>
    <source>
        <strain evidence="1">Cupriavidus taiwanensis STM 6082</strain>
    </source>
</reference>
<dbReference type="EMBL" id="OFTC01000086">
    <property type="protein sequence ID" value="SOZ40819.1"/>
    <property type="molecule type" value="Genomic_DNA"/>
</dbReference>
<comment type="caution">
    <text evidence="1">The sequence shown here is derived from an EMBL/GenBank/DDBJ whole genome shotgun (WGS) entry which is preliminary data.</text>
</comment>
<protein>
    <submittedName>
        <fullName evidence="1">Uncharacterized protein</fullName>
    </submittedName>
</protein>
<organism evidence="1 2">
    <name type="scientific">Cupriavidus neocaledonicus</name>
    <dbReference type="NCBI Taxonomy" id="1040979"/>
    <lineage>
        <taxon>Bacteria</taxon>
        <taxon>Pseudomonadati</taxon>
        <taxon>Pseudomonadota</taxon>
        <taxon>Betaproteobacteria</taxon>
        <taxon>Burkholderiales</taxon>
        <taxon>Burkholderiaceae</taxon>
        <taxon>Cupriavidus</taxon>
    </lineage>
</organism>
<evidence type="ECO:0000313" key="1">
    <source>
        <dbReference type="EMBL" id="SOZ40819.1"/>
    </source>
</evidence>
<name>A0ABY1VGI6_9BURK</name>
<sequence length="195" mass="22842">MPMLGMEVVVFGLQSPGTVRVFFRSLLMILIDFYSRYPRWLFRTSQTPAFQGRHACRNTIRAEGQHVAERLMLRQAIDVASFPKDRILVLFFEWQAHVRRHAVPMGYDAWLDQRYLQGPAAAVTLKQKRVVFELMHGAVFEVRGKDGRRRLFRVQLENDFPYVSFRDPANAVNYPWVAFPGVFTQAELMTLRRVY</sequence>
<gene>
    <name evidence="1" type="ORF">CBM2605_P90005</name>
</gene>
<proteinExistence type="predicted"/>
<dbReference type="Proteomes" id="UP000256710">
    <property type="component" value="Unassembled WGS sequence"/>
</dbReference>
<evidence type="ECO:0000313" key="2">
    <source>
        <dbReference type="Proteomes" id="UP000256710"/>
    </source>
</evidence>